<dbReference type="InterPro" id="IPR043132">
    <property type="entry name" value="BCAT-like_C"/>
</dbReference>
<keyword evidence="3" id="KW-1185">Reference proteome</keyword>
<proteinExistence type="inferred from homology"/>
<evidence type="ECO:0000313" key="2">
    <source>
        <dbReference type="EMBL" id="EMI57263.1"/>
    </source>
</evidence>
<dbReference type="InterPro" id="IPR001544">
    <property type="entry name" value="Aminotrans_IV"/>
</dbReference>
<keyword evidence="2" id="KW-0808">Transferase</keyword>
<reference evidence="2 3" key="1">
    <citation type="journal article" date="2013" name="Mar. Genomics">
        <title>Expression of sulfatases in Rhodopirellula baltica and the diversity of sulfatases in the genus Rhodopirellula.</title>
        <authorList>
            <person name="Wegner C.E."/>
            <person name="Richter-Heitmann T."/>
            <person name="Klindworth A."/>
            <person name="Klockow C."/>
            <person name="Richter M."/>
            <person name="Achstetter T."/>
            <person name="Glockner F.O."/>
            <person name="Harder J."/>
        </authorList>
    </citation>
    <scope>NUCLEOTIDE SEQUENCE [LARGE SCALE GENOMIC DNA]</scope>
    <source>
        <strain evidence="2 3">SM41</strain>
    </source>
</reference>
<sequence length="319" mass="35500">MDQSTNDFENHQAFFVCERLGRSGWGPYHDVRLPVDDLGFRQAVTAVERLRTYGGVPFRMPQHWQRLQRTLGCLRIKEPAGDDWFGPVKLTERVQELLSRNASLVQSCGDVGITVWVTPGERADAAPSMAMHLNPIDHELVAQRRREGQAVVLTTVTQPDPSCWPRQAKVRCRLHYYLADQMARDIAKQHSVGSVPTGLLRDSDGTWTESGIANVGLIVDGEIVLAPEDRVLPGVTQDFVISVAKTRGIHVRRLPMTTRMIRDAENVLLMGTDNGVWFGSEVLHADRSESEPLCKFDSPESDGVVRILQAELSAATEPA</sequence>
<evidence type="ECO:0000256" key="1">
    <source>
        <dbReference type="ARBA" id="ARBA00009320"/>
    </source>
</evidence>
<dbReference type="PANTHER" id="PTHR42743">
    <property type="entry name" value="AMINO-ACID AMINOTRANSFERASE"/>
    <property type="match status" value="1"/>
</dbReference>
<name>M5UMN9_9BACT</name>
<comment type="caution">
    <text evidence="2">The sequence shown here is derived from an EMBL/GenBank/DDBJ whole genome shotgun (WGS) entry which is preliminary data.</text>
</comment>
<organism evidence="2 3">
    <name type="scientific">Rhodopirellula sallentina SM41</name>
    <dbReference type="NCBI Taxonomy" id="1263870"/>
    <lineage>
        <taxon>Bacteria</taxon>
        <taxon>Pseudomonadati</taxon>
        <taxon>Planctomycetota</taxon>
        <taxon>Planctomycetia</taxon>
        <taxon>Pirellulales</taxon>
        <taxon>Pirellulaceae</taxon>
        <taxon>Rhodopirellula</taxon>
    </lineage>
</organism>
<dbReference type="PATRIC" id="fig|1263870.3.peg.1400"/>
<gene>
    <name evidence="2" type="ORF">RSSM_01299</name>
</gene>
<dbReference type="Gene3D" id="3.30.470.10">
    <property type="match status" value="1"/>
</dbReference>
<dbReference type="PANTHER" id="PTHR42743:SF4">
    <property type="entry name" value="BRANCHED-CHAIN-AMINO-ACID AMINOTRANSFERASE-RELATED"/>
    <property type="match status" value="1"/>
</dbReference>
<dbReference type="Pfam" id="PF01063">
    <property type="entry name" value="Aminotran_4"/>
    <property type="match status" value="1"/>
</dbReference>
<accession>M5UMN9</accession>
<dbReference type="SUPFAM" id="SSF56752">
    <property type="entry name" value="D-aminoacid aminotransferase-like PLP-dependent enzymes"/>
    <property type="match status" value="1"/>
</dbReference>
<dbReference type="GO" id="GO:0046394">
    <property type="term" value="P:carboxylic acid biosynthetic process"/>
    <property type="evidence" value="ECO:0007669"/>
    <property type="project" value="UniProtKB-ARBA"/>
</dbReference>
<dbReference type="AlphaFoldDB" id="M5UMN9"/>
<dbReference type="InterPro" id="IPR050571">
    <property type="entry name" value="Class-IV_PLP-Dep_Aminotrnsfr"/>
</dbReference>
<keyword evidence="2" id="KW-0032">Aminotransferase</keyword>
<comment type="similarity">
    <text evidence="1">Belongs to the class-IV pyridoxal-phosphate-dependent aminotransferase family.</text>
</comment>
<protein>
    <submittedName>
        <fullName evidence="2">Aminotransferase class IV</fullName>
    </submittedName>
</protein>
<dbReference type="RefSeq" id="WP_008675593.1">
    <property type="nucleotide sequence ID" value="NZ_ANOH01000099.1"/>
</dbReference>
<dbReference type="Gene3D" id="3.20.10.10">
    <property type="entry name" value="D-amino Acid Aminotransferase, subunit A, domain 2"/>
    <property type="match status" value="1"/>
</dbReference>
<evidence type="ECO:0000313" key="3">
    <source>
        <dbReference type="Proteomes" id="UP000011885"/>
    </source>
</evidence>
<dbReference type="Proteomes" id="UP000011885">
    <property type="component" value="Unassembled WGS sequence"/>
</dbReference>
<dbReference type="InterPro" id="IPR043131">
    <property type="entry name" value="BCAT-like_N"/>
</dbReference>
<dbReference type="InterPro" id="IPR036038">
    <property type="entry name" value="Aminotransferase-like"/>
</dbReference>
<dbReference type="GO" id="GO:0008483">
    <property type="term" value="F:transaminase activity"/>
    <property type="evidence" value="ECO:0007669"/>
    <property type="project" value="UniProtKB-KW"/>
</dbReference>
<dbReference type="EMBL" id="ANOH01000099">
    <property type="protein sequence ID" value="EMI57263.1"/>
    <property type="molecule type" value="Genomic_DNA"/>
</dbReference>
<dbReference type="OrthoDB" id="9805628at2"/>